<name>A0A9X0B8I2_9EURO</name>
<keyword evidence="2" id="KW-1185">Reference proteome</keyword>
<proteinExistence type="predicted"/>
<protein>
    <recommendedName>
        <fullName evidence="3">Fungal N-terminal domain-containing protein</fullName>
    </recommendedName>
</protein>
<dbReference type="AlphaFoldDB" id="A0A9X0B8I2"/>
<evidence type="ECO:0000313" key="2">
    <source>
        <dbReference type="Proteomes" id="UP001147747"/>
    </source>
</evidence>
<reference evidence="1" key="1">
    <citation type="submission" date="2022-12" db="EMBL/GenBank/DDBJ databases">
        <authorList>
            <person name="Petersen C."/>
        </authorList>
    </citation>
    <scope>NUCLEOTIDE SEQUENCE</scope>
    <source>
        <strain evidence="1">IBT 29677</strain>
    </source>
</reference>
<dbReference type="GeneID" id="81371110"/>
<reference evidence="1" key="2">
    <citation type="journal article" date="2023" name="IMA Fungus">
        <title>Comparative genomic study of the Penicillium genus elucidates a diverse pangenome and 15 lateral gene transfer events.</title>
        <authorList>
            <person name="Petersen C."/>
            <person name="Sorensen T."/>
            <person name="Nielsen M.R."/>
            <person name="Sondergaard T.E."/>
            <person name="Sorensen J.L."/>
            <person name="Fitzpatrick D.A."/>
            <person name="Frisvad J.C."/>
            <person name="Nielsen K.L."/>
        </authorList>
    </citation>
    <scope>NUCLEOTIDE SEQUENCE</scope>
    <source>
        <strain evidence="1">IBT 29677</strain>
    </source>
</reference>
<evidence type="ECO:0008006" key="3">
    <source>
        <dbReference type="Google" id="ProtNLM"/>
    </source>
</evidence>
<organism evidence="1 2">
    <name type="scientific">Penicillium cosmopolitanum</name>
    <dbReference type="NCBI Taxonomy" id="1131564"/>
    <lineage>
        <taxon>Eukaryota</taxon>
        <taxon>Fungi</taxon>
        <taxon>Dikarya</taxon>
        <taxon>Ascomycota</taxon>
        <taxon>Pezizomycotina</taxon>
        <taxon>Eurotiomycetes</taxon>
        <taxon>Eurotiomycetidae</taxon>
        <taxon>Eurotiales</taxon>
        <taxon>Aspergillaceae</taxon>
        <taxon>Penicillium</taxon>
    </lineage>
</organism>
<evidence type="ECO:0000313" key="1">
    <source>
        <dbReference type="EMBL" id="KAJ5392003.1"/>
    </source>
</evidence>
<dbReference type="RefSeq" id="XP_056487681.1">
    <property type="nucleotide sequence ID" value="XM_056632130.1"/>
</dbReference>
<gene>
    <name evidence="1" type="ORF">N7509_007493</name>
</gene>
<dbReference type="Proteomes" id="UP001147747">
    <property type="component" value="Unassembled WGS sequence"/>
</dbReference>
<sequence length="152" mass="17479">MAETLGLVANIAAVVQLAAEITKLSYGYIREVKNAPKVQKQYLQEVSGLMDVLFRVEQVIMEADSFEALPTPPDSLNDEALKNCHAELSKLQLELLKKKSRLIRPFQDRELRPQIDMLHKFRENFATYLSSCILCGPTFEINRSQLMQYWVF</sequence>
<dbReference type="OrthoDB" id="426293at2759"/>
<comment type="caution">
    <text evidence="1">The sequence shown here is derived from an EMBL/GenBank/DDBJ whole genome shotgun (WGS) entry which is preliminary data.</text>
</comment>
<accession>A0A9X0B8I2</accession>
<dbReference type="EMBL" id="JAPZBU010000008">
    <property type="protein sequence ID" value="KAJ5392003.1"/>
    <property type="molecule type" value="Genomic_DNA"/>
</dbReference>